<dbReference type="OrthoDB" id="6198553at2759"/>
<comment type="caution">
    <text evidence="1">The sequence shown here is derived from an EMBL/GenBank/DDBJ whole genome shotgun (WGS) entry which is preliminary data.</text>
</comment>
<reference evidence="1" key="1">
    <citation type="submission" date="2018-11" db="EMBL/GenBank/DDBJ databases">
        <authorList>
            <person name="Alioto T."/>
            <person name="Alioto T."/>
        </authorList>
    </citation>
    <scope>NUCLEOTIDE SEQUENCE</scope>
</reference>
<accession>A0A8B6FUA1</accession>
<evidence type="ECO:0000313" key="1">
    <source>
        <dbReference type="EMBL" id="VDI55397.1"/>
    </source>
</evidence>
<organism evidence="1 2">
    <name type="scientific">Mytilus galloprovincialis</name>
    <name type="common">Mediterranean mussel</name>
    <dbReference type="NCBI Taxonomy" id="29158"/>
    <lineage>
        <taxon>Eukaryota</taxon>
        <taxon>Metazoa</taxon>
        <taxon>Spiralia</taxon>
        <taxon>Lophotrochozoa</taxon>
        <taxon>Mollusca</taxon>
        <taxon>Bivalvia</taxon>
        <taxon>Autobranchia</taxon>
        <taxon>Pteriomorphia</taxon>
        <taxon>Mytilida</taxon>
        <taxon>Mytiloidea</taxon>
        <taxon>Mytilidae</taxon>
        <taxon>Mytilinae</taxon>
        <taxon>Mytilus</taxon>
    </lineage>
</organism>
<sequence length="121" mass="13152">MVCVSGICDCEIPAMQYHEPYDKSCKARGKYKESCYTIEDGSTCYSNMICVNGVCGCNATQYHNPNVHSCNTTGRYLDPCSTAARNTSCYPPLICSSSVCHCELPAMMHYDAGANTCNDGT</sequence>
<dbReference type="AlphaFoldDB" id="A0A8B6FUA1"/>
<dbReference type="EMBL" id="UYJE01007504">
    <property type="protein sequence ID" value="VDI55397.1"/>
    <property type="molecule type" value="Genomic_DNA"/>
</dbReference>
<proteinExistence type="predicted"/>
<evidence type="ECO:0008006" key="3">
    <source>
        <dbReference type="Google" id="ProtNLM"/>
    </source>
</evidence>
<protein>
    <recommendedName>
        <fullName evidence="3">EB domain-containing protein</fullName>
    </recommendedName>
</protein>
<keyword evidence="2" id="KW-1185">Reference proteome</keyword>
<dbReference type="Proteomes" id="UP000596742">
    <property type="component" value="Unassembled WGS sequence"/>
</dbReference>
<name>A0A8B6FUA1_MYTGA</name>
<gene>
    <name evidence="1" type="ORF">MGAL_10B013432</name>
</gene>
<evidence type="ECO:0000313" key="2">
    <source>
        <dbReference type="Proteomes" id="UP000596742"/>
    </source>
</evidence>